<dbReference type="InterPro" id="IPR007963">
    <property type="entry name" value="Peptidase_M61_catalytic"/>
</dbReference>
<accession>A0A285QXL7</accession>
<dbReference type="SUPFAM" id="SSF50156">
    <property type="entry name" value="PDZ domain-like"/>
    <property type="match status" value="1"/>
</dbReference>
<name>A0A285QXL7_9SPHN</name>
<dbReference type="AlphaFoldDB" id="A0A285QXL7"/>
<keyword evidence="4" id="KW-1185">Reference proteome</keyword>
<keyword evidence="3" id="KW-0378">Hydrolase</keyword>
<dbReference type="InterPro" id="IPR040756">
    <property type="entry name" value="Peptidase_M61_N"/>
</dbReference>
<dbReference type="Pfam" id="PF05299">
    <property type="entry name" value="Peptidase_M61"/>
    <property type="match status" value="1"/>
</dbReference>
<reference evidence="3 4" key="1">
    <citation type="submission" date="2017-07" db="EMBL/GenBank/DDBJ databases">
        <authorList>
            <person name="Sun Z.S."/>
            <person name="Albrecht U."/>
            <person name="Echele G."/>
            <person name="Lee C.C."/>
        </authorList>
    </citation>
    <scope>NUCLEOTIDE SEQUENCE [LARGE SCALE GENOMIC DNA]</scope>
    <source>
        <strain evidence="3 4">CGMCC 1.12672</strain>
    </source>
</reference>
<protein>
    <submittedName>
        <fullName evidence="3">Predicted metalloprotease, contains C-terminal PDZ domain</fullName>
    </submittedName>
</protein>
<feature type="domain" description="Peptidase M61 N-terminal" evidence="2">
    <location>
        <begin position="80"/>
        <end position="251"/>
    </location>
</feature>
<dbReference type="Proteomes" id="UP000219494">
    <property type="component" value="Unassembled WGS sequence"/>
</dbReference>
<gene>
    <name evidence="3" type="ORF">SAMN06297144_1823</name>
</gene>
<evidence type="ECO:0000259" key="1">
    <source>
        <dbReference type="Pfam" id="PF05299"/>
    </source>
</evidence>
<dbReference type="EMBL" id="OBMI01000002">
    <property type="protein sequence ID" value="SOB86715.1"/>
    <property type="molecule type" value="Genomic_DNA"/>
</dbReference>
<dbReference type="InterPro" id="IPR024191">
    <property type="entry name" value="Peptidase_M61"/>
</dbReference>
<dbReference type="GO" id="GO:0006508">
    <property type="term" value="P:proteolysis"/>
    <property type="evidence" value="ECO:0007669"/>
    <property type="project" value="UniProtKB-KW"/>
</dbReference>
<keyword evidence="3" id="KW-0645">Protease</keyword>
<dbReference type="InterPro" id="IPR036034">
    <property type="entry name" value="PDZ_sf"/>
</dbReference>
<evidence type="ECO:0000313" key="4">
    <source>
        <dbReference type="Proteomes" id="UP000219494"/>
    </source>
</evidence>
<proteinExistence type="predicted"/>
<dbReference type="GO" id="GO:0008237">
    <property type="term" value="F:metallopeptidase activity"/>
    <property type="evidence" value="ECO:0007669"/>
    <property type="project" value="UniProtKB-KW"/>
</dbReference>
<keyword evidence="3" id="KW-0482">Metalloprotease</keyword>
<dbReference type="Gene3D" id="1.10.390.10">
    <property type="entry name" value="Neutral Protease Domain 2"/>
    <property type="match status" value="1"/>
</dbReference>
<dbReference type="Gene3D" id="2.60.40.3650">
    <property type="match status" value="1"/>
</dbReference>
<evidence type="ECO:0000313" key="3">
    <source>
        <dbReference type="EMBL" id="SOB86715.1"/>
    </source>
</evidence>
<dbReference type="InterPro" id="IPR027268">
    <property type="entry name" value="Peptidase_M4/M1_CTD_sf"/>
</dbReference>
<sequence>MNRLWRGHTGRSARRHLSNDLSLSLPKACPLIRTLGLAALLLASTTLPAQVRNSAPAATAPIPTEIPDARDIDYPGVIQLDVDATNVEQGIYQVREVIPVAAAGRLTLLMPEWLPGKHGPRGEIEKLAGLKITAGTRTLAWRRDPVDVYAFHVDVPAGTKSITAEFQFLSATAGNQGRISVAPNMLNLQFEQVSLYPAGYYTRRIPIQANVKYPAGWTAASGLPARANGATYAYQRTSYETLIDSPVFAGRYFKRWELSPRVGLNVVADKPEELAATPEAIDKHKALVDQSVKLFGAQHYDKYEFLLAITDEMGGIGLEHHRSSENGVDPGYFTDWKNAVGDRDLLPHEFTHSWNGKFRRGADLWTPDFRTPMRNSMLWVYEGQTQFWGVILGARSGMLSKQEALDNLAIFAAGQANTPGTTWRALVDTTNDPIISARRPKGWLSWQRNEDYYVGGALVWLEADSIIRARSNGTKSIDDFARAFFGLTDGDYGEVTYTLDDIVRTLNGVVPYDWATFLNDRVYKPHPAPLAGLTNNGYKLVYTEEPNDVLKSGEKSSKTASFAWSLGLTLASDGAVRSVIWDSPAFNAGLDVATTVVAVEGQGYSADALKAAVTAAKTRKEPIKLLVKNGTRFREVALDYHGGLRYPRLEKVGTADNGLDRLLSAK</sequence>
<evidence type="ECO:0000259" key="2">
    <source>
        <dbReference type="Pfam" id="PF17899"/>
    </source>
</evidence>
<dbReference type="Pfam" id="PF17899">
    <property type="entry name" value="Peptidase_M61_N"/>
    <property type="match status" value="1"/>
</dbReference>
<dbReference type="PIRSF" id="PIRSF016493">
    <property type="entry name" value="Glycyl_aminpptds"/>
    <property type="match status" value="1"/>
</dbReference>
<organism evidence="3 4">
    <name type="scientific">Sphingomonas guangdongensis</name>
    <dbReference type="NCBI Taxonomy" id="1141890"/>
    <lineage>
        <taxon>Bacteria</taxon>
        <taxon>Pseudomonadati</taxon>
        <taxon>Pseudomonadota</taxon>
        <taxon>Alphaproteobacteria</taxon>
        <taxon>Sphingomonadales</taxon>
        <taxon>Sphingomonadaceae</taxon>
        <taxon>Sphingomonas</taxon>
    </lineage>
</organism>
<feature type="domain" description="Peptidase M61 catalytic" evidence="1">
    <location>
        <begin position="343"/>
        <end position="459"/>
    </location>
</feature>